<proteinExistence type="predicted"/>
<gene>
    <name evidence="1" type="ORF">BGI42_10700</name>
</gene>
<organism evidence="1 2">
    <name type="scientific">Clostridium taeniosporum</name>
    <dbReference type="NCBI Taxonomy" id="394958"/>
    <lineage>
        <taxon>Bacteria</taxon>
        <taxon>Bacillati</taxon>
        <taxon>Bacillota</taxon>
        <taxon>Clostridia</taxon>
        <taxon>Eubacteriales</taxon>
        <taxon>Clostridiaceae</taxon>
        <taxon>Clostridium</taxon>
    </lineage>
</organism>
<dbReference type="RefSeq" id="WP_069680306.1">
    <property type="nucleotide sequence ID" value="NZ_CP017253.2"/>
</dbReference>
<dbReference type="AlphaFoldDB" id="A0A1D7XM42"/>
<accession>A0A1D7XM42</accession>
<keyword evidence="2" id="KW-1185">Reference proteome</keyword>
<name>A0A1D7XM42_9CLOT</name>
<dbReference type="KEGG" id="ctae:BGI42_10700"/>
<evidence type="ECO:0000313" key="1">
    <source>
        <dbReference type="EMBL" id="AOR24169.1"/>
    </source>
</evidence>
<dbReference type="OrthoDB" id="9946522at2"/>
<reference evidence="2" key="1">
    <citation type="submission" date="2016-09" db="EMBL/GenBank/DDBJ databases">
        <title>Genomics of Clostridium taeniosporum, an organism which forms endospores with ribbon-like appendages.</title>
        <authorList>
            <person name="Walker J.R."/>
        </authorList>
    </citation>
    <scope>NUCLEOTIDE SEQUENCE [LARGE SCALE GENOMIC DNA]</scope>
    <source>
        <strain evidence="2">1/k</strain>
    </source>
</reference>
<protein>
    <submittedName>
        <fullName evidence="1">Uncharacterized protein</fullName>
    </submittedName>
</protein>
<dbReference type="EMBL" id="CP017253">
    <property type="protein sequence ID" value="AOR24169.1"/>
    <property type="molecule type" value="Genomic_DNA"/>
</dbReference>
<evidence type="ECO:0000313" key="2">
    <source>
        <dbReference type="Proteomes" id="UP000094652"/>
    </source>
</evidence>
<dbReference type="Proteomes" id="UP000094652">
    <property type="component" value="Chromosome"/>
</dbReference>
<sequence>MEFINIKNIDSDVNSSLNVDNKLKSRYYHSDFINFINKSNKILNQLKVPNKVSPEVQRALHTIEKVLSMNISPTNYKDNGKLDIIGILRTHGDKLSTRNTKAFKDSLMVLLNQGLIESHDYFEAIKWISLKLDCKKLDNKCEDELIKSIDELDPKAEYK</sequence>